<evidence type="ECO:0008006" key="3">
    <source>
        <dbReference type="Google" id="ProtNLM"/>
    </source>
</evidence>
<dbReference type="Proteomes" id="UP000182798">
    <property type="component" value="Unassembled WGS sequence"/>
</dbReference>
<organism evidence="1 2">
    <name type="scientific">Bathymodiolus thermophilus thioautotrophic gill symbiont</name>
    <dbReference type="NCBI Taxonomy" id="2360"/>
    <lineage>
        <taxon>Bacteria</taxon>
        <taxon>Pseudomonadati</taxon>
        <taxon>Pseudomonadota</taxon>
        <taxon>Gammaproteobacteria</taxon>
        <taxon>sulfur-oxidizing symbionts</taxon>
    </lineage>
</organism>
<name>A0A1J5TXR0_9GAMM</name>
<accession>A0A1J5TXR0</accession>
<proteinExistence type="predicted"/>
<gene>
    <name evidence="1" type="ORF">BGC33_13750</name>
</gene>
<evidence type="ECO:0000313" key="1">
    <source>
        <dbReference type="EMBL" id="OIR25635.1"/>
    </source>
</evidence>
<dbReference type="OrthoDB" id="5297981at2"/>
<sequence length="639" mass="70240">MLANSKIIVIFIVGIFSWLIHADSPITTKEFAKNTIEGLPVDSQSFSKAYMSPMIGEKQLSTPSGTKFDVSLSCPTSNAFLEVMAQTSSTGDISFLQFSRDKDVDGVIDSVKRFPKMVSGVCTTGLISCTPGTWSDCVGYKWNGKDDNLSLIETGIGNLGGCYCINQSCGDSSRSQRIISSIVTDLGTAAASALANNNPQYSISGAQTTGSIAKFYGQKLVGCGEGSATTMASYYQNPQNIESAANSYKTDANGIYQLIANSDIAKNSLTTRQFCTINRNTSDRAMRLSDIVSYSGGDGGVHSCAGDGCLELTLGRIGNDYWSGYCDIRHQKVSFYVNMPERIKRATLVSAKWDDWIRVSVNNQKLYAYPYPDWDGQTIDGKRCEWSTSWSARPNVNFTDLIKQKGRIDFKIDVQIAGSGEGYAYAQVLVDESCGLDQEWIANSCEVIDEDKNCKLKNETIDGVQTYKDYHPTGKTPIASERSISNSCDAKIKRNWWKVEREYECITNSEFDFSKGIARNATVQTSAKKDGFNDVINGVTKVNELILPDIETQSNCTNACKVKRKKDKVSVSAQGPVTNRINEDWEILYRKCTGENQNICPNEVGEQVTTSCSCLNEFDTASTMMQSLRQAAQELICSK</sequence>
<comment type="caution">
    <text evidence="1">The sequence shown here is derived from an EMBL/GenBank/DDBJ whole genome shotgun (WGS) entry which is preliminary data.</text>
</comment>
<protein>
    <recommendedName>
        <fullName evidence="3">Conjugal transfer protein TraN</fullName>
    </recommendedName>
</protein>
<dbReference type="EMBL" id="MIQH01000113">
    <property type="protein sequence ID" value="OIR25635.1"/>
    <property type="molecule type" value="Genomic_DNA"/>
</dbReference>
<dbReference type="AlphaFoldDB" id="A0A1J5TXR0"/>
<evidence type="ECO:0000313" key="2">
    <source>
        <dbReference type="Proteomes" id="UP000182798"/>
    </source>
</evidence>
<reference evidence="2" key="1">
    <citation type="submission" date="2016-09" db="EMBL/GenBank/DDBJ databases">
        <title>Genome Sequence of Bathymodiolus thermophilus sulfur-oxidizing gill endosymbiont.</title>
        <authorList>
            <person name="Ponnudurai R."/>
            <person name="Kleiner M."/>
            <person name="Sayavedra L."/>
            <person name="Thuermer A."/>
            <person name="Felbeck H."/>
            <person name="Schlueter R."/>
            <person name="Schweder T."/>
            <person name="Markert S."/>
        </authorList>
    </citation>
    <scope>NUCLEOTIDE SEQUENCE [LARGE SCALE GENOMIC DNA]</scope>
    <source>
        <strain evidence="2">BAT/CrabSpa'14</strain>
    </source>
</reference>
<dbReference type="RefSeq" id="WP_071563304.1">
    <property type="nucleotide sequence ID" value="NZ_MIQH01000113.1"/>
</dbReference>